<sequence>MNDTTKIVHPDDTPFGKVHIKRQAQRKVRCIEVPEWGTKTNPLRLYAYPLTTGEVMALEGQYPTNTEQNVMQMIRQCLDSNGDQYFSLLDKTALMNEPSELIGRVALELNGELTTFTKELKKNKG</sequence>
<dbReference type="EMBL" id="LAZR01024020">
    <property type="protein sequence ID" value="KKL76513.1"/>
    <property type="molecule type" value="Genomic_DNA"/>
</dbReference>
<protein>
    <submittedName>
        <fullName evidence="1">Uncharacterized protein</fullName>
    </submittedName>
</protein>
<accession>A0A0F9EQV1</accession>
<comment type="caution">
    <text evidence="1">The sequence shown here is derived from an EMBL/GenBank/DDBJ whole genome shotgun (WGS) entry which is preliminary data.</text>
</comment>
<evidence type="ECO:0000313" key="1">
    <source>
        <dbReference type="EMBL" id="KKL76513.1"/>
    </source>
</evidence>
<gene>
    <name evidence="1" type="ORF">LCGC14_2044130</name>
</gene>
<proteinExistence type="predicted"/>
<name>A0A0F9EQV1_9ZZZZ</name>
<organism evidence="1">
    <name type="scientific">marine sediment metagenome</name>
    <dbReference type="NCBI Taxonomy" id="412755"/>
    <lineage>
        <taxon>unclassified sequences</taxon>
        <taxon>metagenomes</taxon>
        <taxon>ecological metagenomes</taxon>
    </lineage>
</organism>
<reference evidence="1" key="1">
    <citation type="journal article" date="2015" name="Nature">
        <title>Complex archaea that bridge the gap between prokaryotes and eukaryotes.</title>
        <authorList>
            <person name="Spang A."/>
            <person name="Saw J.H."/>
            <person name="Jorgensen S.L."/>
            <person name="Zaremba-Niedzwiedzka K."/>
            <person name="Martijn J."/>
            <person name="Lind A.E."/>
            <person name="van Eijk R."/>
            <person name="Schleper C."/>
            <person name="Guy L."/>
            <person name="Ettema T.J."/>
        </authorList>
    </citation>
    <scope>NUCLEOTIDE SEQUENCE</scope>
</reference>
<dbReference type="AlphaFoldDB" id="A0A0F9EQV1"/>